<dbReference type="Gene3D" id="2.60.40.2080">
    <property type="match status" value="2"/>
</dbReference>
<evidence type="ECO:0000256" key="1">
    <source>
        <dbReference type="SAM" id="MobiDB-lite"/>
    </source>
</evidence>
<dbReference type="Proteomes" id="UP000522262">
    <property type="component" value="Unassembled WGS sequence"/>
</dbReference>
<evidence type="ECO:0000313" key="5">
    <source>
        <dbReference type="Proteomes" id="UP000522262"/>
    </source>
</evidence>
<feature type="compositionally biased region" description="Basic and acidic residues" evidence="1">
    <location>
        <begin position="1515"/>
        <end position="1527"/>
    </location>
</feature>
<dbReference type="EMBL" id="JAAOAM010000231">
    <property type="protein sequence ID" value="KAF5537613.1"/>
    <property type="molecule type" value="Genomic_DNA"/>
</dbReference>
<evidence type="ECO:0000313" key="4">
    <source>
        <dbReference type="EMBL" id="KAF5537613.1"/>
    </source>
</evidence>
<evidence type="ECO:0000259" key="2">
    <source>
        <dbReference type="Pfam" id="PF09458"/>
    </source>
</evidence>
<dbReference type="InterPro" id="IPR046538">
    <property type="entry name" value="DUF6603"/>
</dbReference>
<feature type="domain" description="DUF6603" evidence="3">
    <location>
        <begin position="1532"/>
        <end position="2052"/>
    </location>
</feature>
<dbReference type="PANTHER" id="PTHR30619">
    <property type="entry name" value="DNA INTERNALIZATION/COMPETENCE PROTEIN COMEC/REC2"/>
    <property type="match status" value="1"/>
</dbReference>
<feature type="domain" description="H-type lectin" evidence="2">
    <location>
        <begin position="2466"/>
        <end position="2534"/>
    </location>
</feature>
<dbReference type="GO" id="GO:0030246">
    <property type="term" value="F:carbohydrate binding"/>
    <property type="evidence" value="ECO:0007669"/>
    <property type="project" value="InterPro"/>
</dbReference>
<dbReference type="Gene3D" id="3.60.15.10">
    <property type="entry name" value="Ribonuclease Z/Hydroxyacylglutathione hydrolase-like"/>
    <property type="match status" value="1"/>
</dbReference>
<dbReference type="GO" id="GO:0007155">
    <property type="term" value="P:cell adhesion"/>
    <property type="evidence" value="ECO:0007669"/>
    <property type="project" value="InterPro"/>
</dbReference>
<dbReference type="InterPro" id="IPR036866">
    <property type="entry name" value="RibonucZ/Hydroxyglut_hydro"/>
</dbReference>
<reference evidence="4 5" key="1">
    <citation type="submission" date="2020-05" db="EMBL/GenBank/DDBJ databases">
        <title>Identification and distribution of gene clusters putatively required for synthesis of sphingolipid metabolism inhibitors in phylogenetically diverse species of the filamentous fungus Fusarium.</title>
        <authorList>
            <person name="Kim H.-S."/>
            <person name="Busman M."/>
            <person name="Brown D.W."/>
            <person name="Divon H."/>
            <person name="Uhlig S."/>
            <person name="Proctor R.H."/>
        </authorList>
    </citation>
    <scope>NUCLEOTIDE SEQUENCE [LARGE SCALE GENOMIC DNA]</scope>
    <source>
        <strain evidence="4 5">NRRL 53147</strain>
    </source>
</reference>
<proteinExistence type="predicted"/>
<name>A0A8H5II22_9HYPO</name>
<dbReference type="InterPro" id="IPR037221">
    <property type="entry name" value="H-type_lectin_dom_sf"/>
</dbReference>
<feature type="compositionally biased region" description="Basic and acidic residues" evidence="1">
    <location>
        <begin position="579"/>
        <end position="595"/>
    </location>
</feature>
<keyword evidence="5" id="KW-1185">Reference proteome</keyword>
<dbReference type="Pfam" id="PF09458">
    <property type="entry name" value="H_lectin"/>
    <property type="match status" value="2"/>
</dbReference>
<dbReference type="SUPFAM" id="SSF56281">
    <property type="entry name" value="Metallo-hydrolase/oxidoreductase"/>
    <property type="match status" value="1"/>
</dbReference>
<dbReference type="InterPro" id="IPR019019">
    <property type="entry name" value="H-type_lectin_domain"/>
</dbReference>
<sequence>MTWRVDSWHLNIDAGDSAIHVLLEIVNAQPVPKKVVLVDGGFQHYGGFWINKVRGKLKTHYGLPEDIKFDGLVVTHFDADHVGGIVQLFDDDIQNQWNRKLQNKGEDQFIDQELNTKWEELMGAYSPSFLNPGAHIYMPYWDDCHTEKELSNATGNVNRPPALWIRDANEFRIKKKGSWSTAVGVQSPVIATIHAHHSTLLGFDFFYGQQACTKSAGDLTDPKEVSKYLKEHRPSMFCVMADMYICGKYTYKGLEKWEWDKRDFGSPFVIVNGIMKEEQAKEAETSQDSDTNLDSQSDDPVGFIPKADTKNNNSSIACMIIWKNTEKAQVSHYFAGDLSESTEQMVLKWSTVPSADDAKKRLPTKVKTMKMSHHGARQSTPFEMLYSFDPEYIFVSNGVRDDWRHPKPEVLLAIDAWKEWKAAEAMQLEGQKPLDFLVANYPPWLSMIDDQDFMDPGGVTDMKNRAFVDECERLSKKSENKFFAETKGMTAEKFKRYLVSYLMPRWYHLSTMRPSDYADCPSTLAKYFTISSGQKLRAVYFAQTHDEEVRMVKTTFQDMDAIVPTEIPPPVRHVRLEQHQAVEKRRSQRLKDKLNPEVSNDTKVTQPTITKVAIKNKPKSKKKRRGYEDEDEDEVEFSNSHTELQREHSENNTNIAPKEVTPDDCFLFVPPAAFIDLDTQTAVEVQDQYLCRFLRCLAFPALILSRVPASDELSDYELDASDEMSSWFGAIFKAGQRMRFGARASRKDITQLSFETNLIAIEPKLASISNPGSNAFSQMLQFRTDLGRRSLGVQIGGTGVAIENMLVFGLDPEAAKAWKMTLKDMFSFLQWNPSNIVLSEEALNQGFTLDSGSHGASRNAVWFIPSGSIHRTILRLQFSQAQHLGESPTWLNKVFAKFGRFVDLSVNSPIQVILRKTYSMETKVNDKYLAAVDSELTVRAKVTVANKSTDSLKFWASIIITPQKTQMVLMLLAPETQGMAGNGGTDIGSICDFVTGFLPLDIPVPSVKQYIPSASNIMLRKIVFTRGEGRKDSVDIDFQVNLASAPFLVTVRLGSEPQFSGNLFPRMRSLSEPDMALYPVYEDHLLMLPIGFQEDKGIRLNDLYYTLSGKQLQGDSPGGLDFVTLSLTVDASAIKFEGVLAKVRDQEPKLKPSDMPGLPDIQLDTGMALFEYGFAKKSFRFVTSFSFRLVPRSTDQYPIRMAMSVQYNDQGWLLAGSANQLSFGHLYEFFDNDSDEEILDIMEKVKINYLSLSYLYKLGGQRNSIELDGDLKLGKFGLDFHYRSEGDGNWNLNATLKRDMPQTANLSGIISEFCEKELLDNLPSCLTDIPFGHGGSGFASESDAMVDLRIGQVGGCVILVCEINITRDLTIIFAHLKPKRSKVSEANPYPTKRVLFFRLADINLTGKASAFVSALVQPFDELHFVWVDGGKAEQGKAAGLTRSDVDLLNKFLAGKHSLHFKDPTAPPTERSFLGDGPGSSGIILKPGCHFLVVDGSKVILDYSFQGKGKSSGGKKTADNDGESEHSGDAAPLKKQVGPVSISGISLGFSRNKLSIILTATAELGTFSVSLVGLTIYADFAKAGHLLDFENAQVGISLSGLALGLDSSPLRMAGTLIKESSQDQEKDVFSGGATVGFKKYSILGLGKYSETKSTGAVSFFAYVQLNGPLAKIGAVEISGVKAGVGYNTAIRTPDLNHIAAFPFCAQTPRSLQEIGTASKDPLQILDDFLSQGWFYDSPGNTWIAMGMEAVICETVNISAAVIATVTPKVLLDIYGQGKVQMPPSGEAKKAYLNVDIGLKSSVDFNTGSMVIESSLGPQSFILDPACHLSGGFAIATWWDPSKAAGDWVFTVGGYHPRFNPPQYYPKHERLQVWWNVGGGVSISGGAYFSITPDVIMAGANMTASYTTRIIQASFNAWADFLINIAPFYFSADVAVSVYAQVKIGYGWLAWTFRASLGAMLYLEGPPVHGKVRVEACSHNITVSFGSYPANKNTGPLGFDAMCQLLLKEDKKSDKTYHLLNLISGGLPTVPESVESSHDTPWVVRPAIFSFHVQSIIPISEAAINPPAIVRDPKALQALGINGDVTRIPHVSVSSKAEAPIYSKPMQLSGSNDMKSKLFVTIAMGKSPHPSAAFIIQEMYDNVSSTLWGEYKQSEDPLRSGNNITALLNPPAAGSRSKLMTGITVSSVGPTISTDTLGKFDVSLISEAELFDSKSQPILPSQASQTYGLPMKRTLDISRKENNLQFSARWGLGRPRRRAVKTSRVKESASKTNKQPRDLWDEVAEYWSDNNKSDIRRGVAQAATAIFGWDDDAFADISRKPDLLLAQFEDIYLAPPHISAPVAASNDRPRQHIESHVILGAENKWTPTVPCTIDVHVRFEKPFDFPPVILSGITAFDFAGPYSPRMLVQPENINRQGFQMNMQSWEYTMYAFDTNWMALYHPDIHFEHGNVDSMDVFGREQSQDAVCHVSFSTPYMSEPQVVCWFTWITPVKTDIEHCELECKVIRVTKYGCTIRIGSWGDKPAPYYRAKVSWLAFDRDAQGIQAGVREFNDNKGWTAETPLDNFRHPPKVFFGIGHLNHDSNNLHKGTRIRTQVTSVTAERMLWEAKAINEPAMDGVHVAGILPELI</sequence>
<dbReference type="PANTHER" id="PTHR30619:SF1">
    <property type="entry name" value="RECOMBINATION PROTEIN 2"/>
    <property type="match status" value="1"/>
</dbReference>
<feature type="compositionally biased region" description="Polar residues" evidence="1">
    <location>
        <begin position="597"/>
        <end position="609"/>
    </location>
</feature>
<feature type="compositionally biased region" description="Basic residues" evidence="1">
    <location>
        <begin position="614"/>
        <end position="625"/>
    </location>
</feature>
<comment type="caution">
    <text evidence="4">The sequence shown here is derived from an EMBL/GenBank/DDBJ whole genome shotgun (WGS) entry which is preliminary data.</text>
</comment>
<feature type="region of interest" description="Disordered" evidence="1">
    <location>
        <begin position="579"/>
        <end position="657"/>
    </location>
</feature>
<feature type="region of interest" description="Disordered" evidence="1">
    <location>
        <begin position="281"/>
        <end position="306"/>
    </location>
</feature>
<feature type="domain" description="H-type lectin" evidence="2">
    <location>
        <begin position="2373"/>
        <end position="2436"/>
    </location>
</feature>
<feature type="region of interest" description="Disordered" evidence="1">
    <location>
        <begin position="1506"/>
        <end position="1533"/>
    </location>
</feature>
<accession>A0A8H5II22</accession>
<evidence type="ECO:0000259" key="3">
    <source>
        <dbReference type="Pfam" id="PF20248"/>
    </source>
</evidence>
<feature type="compositionally biased region" description="Polar residues" evidence="1">
    <location>
        <begin position="286"/>
        <end position="295"/>
    </location>
</feature>
<dbReference type="InterPro" id="IPR052159">
    <property type="entry name" value="Competence_DNA_uptake"/>
</dbReference>
<gene>
    <name evidence="4" type="ORF">FMEXI_9820</name>
</gene>
<dbReference type="Pfam" id="PF20248">
    <property type="entry name" value="DUF6603"/>
    <property type="match status" value="1"/>
</dbReference>
<dbReference type="SUPFAM" id="SSF141086">
    <property type="entry name" value="Agglutinin HPA-like"/>
    <property type="match status" value="2"/>
</dbReference>
<organism evidence="4 5">
    <name type="scientific">Fusarium mexicanum</name>
    <dbReference type="NCBI Taxonomy" id="751941"/>
    <lineage>
        <taxon>Eukaryota</taxon>
        <taxon>Fungi</taxon>
        <taxon>Dikarya</taxon>
        <taxon>Ascomycota</taxon>
        <taxon>Pezizomycotina</taxon>
        <taxon>Sordariomycetes</taxon>
        <taxon>Hypocreomycetidae</taxon>
        <taxon>Hypocreales</taxon>
        <taxon>Nectriaceae</taxon>
        <taxon>Fusarium</taxon>
        <taxon>Fusarium fujikuroi species complex</taxon>
    </lineage>
</organism>
<protein>
    <submittedName>
        <fullName evidence="4">Transcriptional activator srcap</fullName>
    </submittedName>
</protein>